<dbReference type="Proteomes" id="UP000095350">
    <property type="component" value="Unassembled WGS sequence"/>
</dbReference>
<feature type="transmembrane region" description="Helical" evidence="1">
    <location>
        <begin position="33"/>
        <end position="55"/>
    </location>
</feature>
<gene>
    <name evidence="2" type="ORF">ERS852572_01795</name>
</gene>
<proteinExistence type="predicted"/>
<accession>A0A173TZX6</accession>
<organism evidence="2 3">
    <name type="scientific">Roseburia intestinalis</name>
    <dbReference type="NCBI Taxonomy" id="166486"/>
    <lineage>
        <taxon>Bacteria</taxon>
        <taxon>Bacillati</taxon>
        <taxon>Bacillota</taxon>
        <taxon>Clostridia</taxon>
        <taxon>Lachnospirales</taxon>
        <taxon>Lachnospiraceae</taxon>
        <taxon>Roseburia</taxon>
    </lineage>
</organism>
<protein>
    <submittedName>
        <fullName evidence="2">Stage III sporulation protein AF</fullName>
    </submittedName>
</protein>
<dbReference type="OrthoDB" id="1779586at2"/>
<reference evidence="2 3" key="1">
    <citation type="submission" date="2015-09" db="EMBL/GenBank/DDBJ databases">
        <authorList>
            <consortium name="Pathogen Informatics"/>
        </authorList>
    </citation>
    <scope>NUCLEOTIDE SEQUENCE [LARGE SCALE GENOMIC DNA]</scope>
    <source>
        <strain evidence="2 3">2789STDY5834960</strain>
    </source>
</reference>
<dbReference type="STRING" id="166486.ERS852572_01795"/>
<evidence type="ECO:0000256" key="1">
    <source>
        <dbReference type="SAM" id="Phobius"/>
    </source>
</evidence>
<keyword evidence="1" id="KW-0472">Membrane</keyword>
<keyword evidence="1" id="KW-0812">Transmembrane</keyword>
<dbReference type="RefSeq" id="WP_055194277.1">
    <property type="nucleotide sequence ID" value="NZ_CABIYH010000012.1"/>
</dbReference>
<dbReference type="EMBL" id="CYXZ01000012">
    <property type="protein sequence ID" value="CUN07647.1"/>
    <property type="molecule type" value="Genomic_DNA"/>
</dbReference>
<evidence type="ECO:0000313" key="3">
    <source>
        <dbReference type="Proteomes" id="UP000095350"/>
    </source>
</evidence>
<sequence>MNVLIGYIQKIFALFLLLVVARQLIPNGRLKKYIYFFTELVLIIGVMQPFFSFWGDNDALLDKIRSETFTENLSEASRDISRMEYLRNDYYRREYENAAALDVKGTAEGYLEQFGFMVKQSSVELTENYEVRKIILTVAEKEARDTEGIFVEQGKAQGSKVVLDGLKQKLVQYYGAEEEQIQISYGGEG</sequence>
<name>A0A173TZX6_9FIRM</name>
<dbReference type="PaxDb" id="166486-ERS852572_01795"/>
<dbReference type="Pfam" id="PF09581">
    <property type="entry name" value="Spore_III_AF"/>
    <property type="match status" value="1"/>
</dbReference>
<dbReference type="InterPro" id="IPR014245">
    <property type="entry name" value="Spore_III_AF"/>
</dbReference>
<evidence type="ECO:0000313" key="2">
    <source>
        <dbReference type="EMBL" id="CUN07647.1"/>
    </source>
</evidence>
<dbReference type="AlphaFoldDB" id="A0A173TZX6"/>
<keyword evidence="1" id="KW-1133">Transmembrane helix</keyword>